<feature type="region of interest" description="Disordered" evidence="1">
    <location>
        <begin position="201"/>
        <end position="275"/>
    </location>
</feature>
<dbReference type="EMBL" id="UZAH01033884">
    <property type="protein sequence ID" value="VDP31903.1"/>
    <property type="molecule type" value="Genomic_DNA"/>
</dbReference>
<evidence type="ECO:0000313" key="2">
    <source>
        <dbReference type="EMBL" id="VDP31903.1"/>
    </source>
</evidence>
<keyword evidence="3" id="KW-1185">Reference proteome</keyword>
<dbReference type="OrthoDB" id="5850742at2759"/>
<gene>
    <name evidence="2" type="ORF">HPBE_LOCUS22328</name>
</gene>
<reference evidence="4" key="2">
    <citation type="submission" date="2019-09" db="UniProtKB">
        <authorList>
            <consortium name="WormBaseParasite"/>
        </authorList>
    </citation>
    <scope>IDENTIFICATION</scope>
</reference>
<accession>A0A3P8GBQ6</accession>
<feature type="compositionally biased region" description="Basic and acidic residues" evidence="1">
    <location>
        <begin position="236"/>
        <end position="270"/>
    </location>
</feature>
<feature type="compositionally biased region" description="Basic and acidic residues" evidence="1">
    <location>
        <begin position="201"/>
        <end position="220"/>
    </location>
</feature>
<proteinExistence type="predicted"/>
<reference evidence="2 3" key="1">
    <citation type="submission" date="2018-11" db="EMBL/GenBank/DDBJ databases">
        <authorList>
            <consortium name="Pathogen Informatics"/>
        </authorList>
    </citation>
    <scope>NUCLEOTIDE SEQUENCE [LARGE SCALE GENOMIC DNA]</scope>
</reference>
<dbReference type="AlphaFoldDB" id="A0A183GI84"/>
<dbReference type="Proteomes" id="UP000050761">
    <property type="component" value="Unassembled WGS sequence"/>
</dbReference>
<sequence>MALRVVVRNHQRAYFTPEKLNPLKQLNVFSEDNGILRCRCRLGKADINFGTKHPMLIASKLELARAIAHQVENMKSYKATEAKLDTLNLKQEPLATRLTQMEKEIKEKLSPTSCGEGQAINDSHWDDIHDDLKELREAMNNLNISQLSLDIRTLHTSFDELGSRYPDRDTVVDEAPRGPLQRQRDATLGVNRDIEKEWQNERGKISSSKRMNELKEKSEMPAEGIKTGTRNAGPAVEKREAKTDAEGDTRVRFRREAAEGGQRKTDEKTKFVSAPQRRQTILHKIVISRNSIDDVVARFPPLDTAHRHHSYVRPQTISNEAQLQRERMVSNIAARHLY</sequence>
<accession>A0A183GI84</accession>
<evidence type="ECO:0000313" key="4">
    <source>
        <dbReference type="WBParaSite" id="HPBE_0002232901-mRNA-1"/>
    </source>
</evidence>
<name>A0A183GI84_HELPZ</name>
<dbReference type="WBParaSite" id="HPBE_0002232901-mRNA-1">
    <property type="protein sequence ID" value="HPBE_0002232901-mRNA-1"/>
    <property type="gene ID" value="HPBE_0002232901"/>
</dbReference>
<evidence type="ECO:0000313" key="3">
    <source>
        <dbReference type="Proteomes" id="UP000050761"/>
    </source>
</evidence>
<evidence type="ECO:0000256" key="1">
    <source>
        <dbReference type="SAM" id="MobiDB-lite"/>
    </source>
</evidence>
<organism evidence="3 4">
    <name type="scientific">Heligmosomoides polygyrus</name>
    <name type="common">Parasitic roundworm</name>
    <dbReference type="NCBI Taxonomy" id="6339"/>
    <lineage>
        <taxon>Eukaryota</taxon>
        <taxon>Metazoa</taxon>
        <taxon>Ecdysozoa</taxon>
        <taxon>Nematoda</taxon>
        <taxon>Chromadorea</taxon>
        <taxon>Rhabditida</taxon>
        <taxon>Rhabditina</taxon>
        <taxon>Rhabditomorpha</taxon>
        <taxon>Strongyloidea</taxon>
        <taxon>Heligmosomidae</taxon>
        <taxon>Heligmosomoides</taxon>
    </lineage>
</organism>
<protein>
    <submittedName>
        <fullName evidence="2 4">Uncharacterized protein</fullName>
    </submittedName>
</protein>